<dbReference type="RefSeq" id="WP_110496506.1">
    <property type="nucleotide sequence ID" value="NZ_JADWNA010000003.1"/>
</dbReference>
<dbReference type="PANTHER" id="PTHR30160">
    <property type="entry name" value="TETRAACYLDISACCHARIDE 4'-KINASE-RELATED"/>
    <property type="match status" value="1"/>
</dbReference>
<dbReference type="Proteomes" id="UP001318920">
    <property type="component" value="Unassembled WGS sequence"/>
</dbReference>
<dbReference type="InterPro" id="IPR002201">
    <property type="entry name" value="Glyco_trans_9"/>
</dbReference>
<reference evidence="3 4" key="1">
    <citation type="submission" date="2020-11" db="EMBL/GenBank/DDBJ databases">
        <title>Enhanced detection system for hospital associated transmission using whole genome sequencing surveillance.</title>
        <authorList>
            <person name="Harrison L.H."/>
            <person name="Van Tyne D."/>
            <person name="Marsh J.W."/>
            <person name="Griffith M.P."/>
            <person name="Snyder D.J."/>
            <person name="Cooper V.S."/>
            <person name="Mustapha M."/>
        </authorList>
    </citation>
    <scope>NUCLEOTIDE SEQUENCE [LARGE SCALE GENOMIC DNA]</scope>
    <source>
        <strain evidence="3 4">CB00171</strain>
    </source>
</reference>
<dbReference type="Gene3D" id="3.40.50.2000">
    <property type="entry name" value="Glycogen Phosphorylase B"/>
    <property type="match status" value="2"/>
</dbReference>
<dbReference type="InterPro" id="IPR011916">
    <property type="entry name" value="LipoPS_heptosylTferase-III"/>
</dbReference>
<gene>
    <name evidence="3" type="primary">rfaQ</name>
    <name evidence="3" type="ORF">I6M80_05585</name>
</gene>
<name>A0ABS1A1P3_9ENTR</name>
<evidence type="ECO:0000313" key="3">
    <source>
        <dbReference type="EMBL" id="MBJ8389720.1"/>
    </source>
</evidence>
<sequence length="355" mass="40562">MFDKVDRVLICKLKFYGDVLLTTPVIASIQARYPHAKIDLLLYKDTKSILAANESINEFYLIEKKKGLLDTVKNYLSVRQQLKKNHYDLIVNLTEQWPIGALIASLRRPSIAFERDKKQWNKLFSRVTPLTGTHIVEQNLSILKGVGFSETDLKKEMSLHYRRDDYHYLVSQLPALPSQKYVVIQPTARQEFKCWDDDKFAHVIDYLHQRGLHVYLTCGPALSEQQQVQRIAEQCQSSPDLTLAGKTTFLQLAALIDHAVLYIGVDSAPMHMAAALGTPQVCLFGATNYQQWRPWSDNAVLIWAGDYHPMPPRDELDRSKKYLTWIPEQAVIDAIDRVLHDSGNNKGNNKGNEKA</sequence>
<evidence type="ECO:0000313" key="4">
    <source>
        <dbReference type="Proteomes" id="UP001318920"/>
    </source>
</evidence>
<dbReference type="SUPFAM" id="SSF53756">
    <property type="entry name" value="UDP-Glycosyltransferase/glycogen phosphorylase"/>
    <property type="match status" value="1"/>
</dbReference>
<evidence type="ECO:0000256" key="2">
    <source>
        <dbReference type="ARBA" id="ARBA00022679"/>
    </source>
</evidence>
<dbReference type="Pfam" id="PF01075">
    <property type="entry name" value="Glyco_transf_9"/>
    <property type="match status" value="1"/>
</dbReference>
<dbReference type="NCBIfam" id="NF007742">
    <property type="entry name" value="PRK10422.1"/>
    <property type="match status" value="1"/>
</dbReference>
<keyword evidence="2 3" id="KW-0808">Transferase</keyword>
<proteinExistence type="predicted"/>
<comment type="caution">
    <text evidence="3">The sequence shown here is derived from an EMBL/GenBank/DDBJ whole genome shotgun (WGS) entry which is preliminary data.</text>
</comment>
<dbReference type="InterPro" id="IPR051199">
    <property type="entry name" value="LPS_LOS_Heptosyltrfase"/>
</dbReference>
<dbReference type="NCBIfam" id="TIGR02201">
    <property type="entry name" value="heptsyl_trn_III"/>
    <property type="match status" value="1"/>
</dbReference>
<dbReference type="EMBL" id="JADWNA010000003">
    <property type="protein sequence ID" value="MBJ8389720.1"/>
    <property type="molecule type" value="Genomic_DNA"/>
</dbReference>
<dbReference type="GO" id="GO:0016757">
    <property type="term" value="F:glycosyltransferase activity"/>
    <property type="evidence" value="ECO:0007669"/>
    <property type="project" value="UniProtKB-KW"/>
</dbReference>
<dbReference type="CDD" id="cd03789">
    <property type="entry name" value="GT9_LPS_heptosyltransferase"/>
    <property type="match status" value="1"/>
</dbReference>
<protein>
    <submittedName>
        <fullName evidence="3">Lipopolysaccharide core heptosyltransferase RfaQ</fullName>
        <ecNumber evidence="3">2.4.-.-</ecNumber>
    </submittedName>
</protein>
<dbReference type="PANTHER" id="PTHR30160:SF1">
    <property type="entry name" value="LIPOPOLYSACCHARIDE 1,2-N-ACETYLGLUCOSAMINETRANSFERASE-RELATED"/>
    <property type="match status" value="1"/>
</dbReference>
<accession>A0ABS1A1P3</accession>
<dbReference type="EC" id="2.4.-.-" evidence="3"/>
<organism evidence="3 4">
    <name type="scientific">Citrobacter cronae</name>
    <dbReference type="NCBI Taxonomy" id="1748967"/>
    <lineage>
        <taxon>Bacteria</taxon>
        <taxon>Pseudomonadati</taxon>
        <taxon>Pseudomonadota</taxon>
        <taxon>Gammaproteobacteria</taxon>
        <taxon>Enterobacterales</taxon>
        <taxon>Enterobacteriaceae</taxon>
        <taxon>Citrobacter</taxon>
        <taxon>Citrobacter freundii complex</taxon>
    </lineage>
</organism>
<keyword evidence="1 3" id="KW-0328">Glycosyltransferase</keyword>
<evidence type="ECO:0000256" key="1">
    <source>
        <dbReference type="ARBA" id="ARBA00022676"/>
    </source>
</evidence>
<keyword evidence="4" id="KW-1185">Reference proteome</keyword>